<dbReference type="RefSeq" id="WP_006754346.1">
    <property type="nucleotide sequence ID" value="NZ_ABLC01000194.1"/>
</dbReference>
<organism evidence="1 2">
    <name type="scientific">Burkholderia ambifaria IOP40-10</name>
    <dbReference type="NCBI Taxonomy" id="396596"/>
    <lineage>
        <taxon>Bacteria</taxon>
        <taxon>Pseudomonadati</taxon>
        <taxon>Pseudomonadota</taxon>
        <taxon>Betaproteobacteria</taxon>
        <taxon>Burkholderiales</taxon>
        <taxon>Burkholderiaceae</taxon>
        <taxon>Burkholderia</taxon>
        <taxon>Burkholderia cepacia complex</taxon>
    </lineage>
</organism>
<gene>
    <name evidence="1" type="ORF">BamIOP4010DRAFT_5200</name>
</gene>
<dbReference type="AlphaFoldDB" id="B1FMD9"/>
<proteinExistence type="predicted"/>
<accession>B1FMD9</accession>
<reference evidence="1 2" key="1">
    <citation type="submission" date="2008-03" db="EMBL/GenBank/DDBJ databases">
        <title>Sequencing of the draft genome and assembly of Burkholderia ambifaria IOP40-10.</title>
        <authorList>
            <consortium name="US DOE Joint Genome Institute (JGI-PGF)"/>
            <person name="Copeland A."/>
            <person name="Lucas S."/>
            <person name="Lapidus A."/>
            <person name="Glavina del Rio T."/>
            <person name="Dalin E."/>
            <person name="Tice H."/>
            <person name="Bruce D."/>
            <person name="Goodwin L."/>
            <person name="Pitluck S."/>
            <person name="Larimer F."/>
            <person name="Land M.L."/>
            <person name="Hauser L."/>
            <person name="Tiedje J."/>
            <person name="Richardson P."/>
        </authorList>
    </citation>
    <scope>NUCLEOTIDE SEQUENCE [LARGE SCALE GENOMIC DNA]</scope>
    <source>
        <strain evidence="1 2">IOP40-10</strain>
    </source>
</reference>
<dbReference type="Proteomes" id="UP000005463">
    <property type="component" value="Unassembled WGS sequence"/>
</dbReference>
<evidence type="ECO:0008006" key="3">
    <source>
        <dbReference type="Google" id="ProtNLM"/>
    </source>
</evidence>
<protein>
    <recommendedName>
        <fullName evidence="3">DUF2171 domain-containing protein</fullName>
    </recommendedName>
</protein>
<comment type="caution">
    <text evidence="1">The sequence shown here is derived from an EMBL/GenBank/DDBJ whole genome shotgun (WGS) entry which is preliminary data.</text>
</comment>
<evidence type="ECO:0000313" key="1">
    <source>
        <dbReference type="EMBL" id="EDT01293.1"/>
    </source>
</evidence>
<name>B1FMD9_9BURK</name>
<sequence>MKANLVQESMEVVGADGVLVGIVDRVEGARIKLARSAGFGKHKKHHHEIDASLVDRVQGNKAYLTIDADTLIALVEAECGSGPL</sequence>
<dbReference type="EMBL" id="ABLC01000194">
    <property type="protein sequence ID" value="EDT01293.1"/>
    <property type="molecule type" value="Genomic_DNA"/>
</dbReference>
<dbReference type="Pfam" id="PF09939">
    <property type="entry name" value="DUF2171"/>
    <property type="match status" value="1"/>
</dbReference>
<dbReference type="PATRIC" id="fig|396596.7.peg.2160"/>
<evidence type="ECO:0000313" key="2">
    <source>
        <dbReference type="Proteomes" id="UP000005463"/>
    </source>
</evidence>
<dbReference type="InterPro" id="IPR018684">
    <property type="entry name" value="DUF2171"/>
</dbReference>